<dbReference type="GO" id="GO:0003723">
    <property type="term" value="F:RNA binding"/>
    <property type="evidence" value="ECO:0007669"/>
    <property type="project" value="UniProtKB-UniRule"/>
</dbReference>
<dbReference type="PIRSF" id="PIRSF017179">
    <property type="entry name" value="RISC-Tudor-SN"/>
    <property type="match status" value="1"/>
</dbReference>
<protein>
    <recommendedName>
        <fullName evidence="5">TNase-like domain-containing protein</fullName>
    </recommendedName>
</protein>
<dbReference type="AlphaFoldDB" id="A0A7S3QEF8"/>
<dbReference type="GO" id="GO:0004518">
    <property type="term" value="F:nuclease activity"/>
    <property type="evidence" value="ECO:0007669"/>
    <property type="project" value="TreeGrafter"/>
</dbReference>
<dbReference type="InterPro" id="IPR035437">
    <property type="entry name" value="SNase_OB-fold_sf"/>
</dbReference>
<dbReference type="PANTHER" id="PTHR12302">
    <property type="entry name" value="EBNA2 BINDING PROTEIN P100"/>
    <property type="match status" value="1"/>
</dbReference>
<dbReference type="GO" id="GO:0005829">
    <property type="term" value="C:cytosol"/>
    <property type="evidence" value="ECO:0007669"/>
    <property type="project" value="UniProtKB-UniRule"/>
</dbReference>
<dbReference type="Gene3D" id="2.30.30.140">
    <property type="match status" value="1"/>
</dbReference>
<dbReference type="PROSITE" id="PS50830">
    <property type="entry name" value="TNASE_3"/>
    <property type="match status" value="4"/>
</dbReference>
<dbReference type="InterPro" id="IPR002999">
    <property type="entry name" value="Tudor"/>
</dbReference>
<evidence type="ECO:0000256" key="1">
    <source>
        <dbReference type="ARBA" id="ARBA00004496"/>
    </source>
</evidence>
<sequence>MSLPVPVPAAPMRPVLPSRGVATVKSVLSGDTVVLTGRPLAPGQKAPVVIFTFERVTAPRMASKANGNIDDPGAFPAREWLRNLCVGKPVAFETRKQGATAGDRVYGLLFMPKSPNEDTKMNLAVEAVRLGHATPKVFGPDKSDDEVNLDETDPVVMYESELQSALQEAKSNAVGIHASNPLARSIKNAGEEFQTLELIEKVKKFCTGNSVKCVIEYIFDGSRFRVHVTDEDLAPVGLQYANFTLILGGIASPRVGNPRSIPPSQSEPFADDAKAFVEARLLHRELKISLHGTDKSGICGVGTVHHPRGNIGVELLKNGLARVSDWSARLLNPHDLPAFRFAENNAKRSNLGVWHDYVPPTLSGASEITGTVIEVLTGDTVAILPSGEAYDSDAKLKKVSLASVRSPRVGNEKIGKPDEKYAVECKDRLRVICSGKPVKVTIHYERDIPMGENTEKRQFGTIAVGKRADVGEVLVTEGLAVTQHHRDDEEKSPNYDTLVAAELVAKNAKKNVHSEKEYKKKVINDLTEPRKAKSYSGSLMRAGTLKAVVEYVFNGSRYKLVVPSENCHIVFALEHLKSPQPSAPPSVVSRGQARPAEPFGDISKRHARLNVLQRTVEIICRGVTNGGVITGDLFVGGGAQRRDFGMEMVGSGLASVDQRKIDYGEASKTAIDAQNRAATNKVGIWSLQQPKIEPTSKPLIKAKEETATIKLSEISSGSHFYFHVVGDEAAKIVEDSMRIFTAENGTAGAPCDVKVGKNVAALFNDGGVKSWYRAKVLERRSGKAKILFVDHGNIATVPISSHLRPLDITLGTDRIPAVAKEGVLAATKTRGLDDDEGLEAARLLQDAAWGKEISARIFCENEGKFVVALYNPNNATSINEQMVSEGLARVSKPNEVEALYAKMINIENLSALTTDLKLVEGSARKSHTGMWRYGDVGDDDEEDF</sequence>
<evidence type="ECO:0000256" key="3">
    <source>
        <dbReference type="ARBA" id="ARBA00022737"/>
    </source>
</evidence>
<evidence type="ECO:0000256" key="2">
    <source>
        <dbReference type="ARBA" id="ARBA00022490"/>
    </source>
</evidence>
<dbReference type="SMART" id="SM00318">
    <property type="entry name" value="SNc"/>
    <property type="match status" value="4"/>
</dbReference>
<dbReference type="InterPro" id="IPR016071">
    <property type="entry name" value="Staphylococal_nuclease_OB-fold"/>
</dbReference>
<organism evidence="6">
    <name type="scientific">Chaetoceros debilis</name>
    <dbReference type="NCBI Taxonomy" id="122233"/>
    <lineage>
        <taxon>Eukaryota</taxon>
        <taxon>Sar</taxon>
        <taxon>Stramenopiles</taxon>
        <taxon>Ochrophyta</taxon>
        <taxon>Bacillariophyta</taxon>
        <taxon>Coscinodiscophyceae</taxon>
        <taxon>Chaetocerotophycidae</taxon>
        <taxon>Chaetocerotales</taxon>
        <taxon>Chaetocerotaceae</taxon>
        <taxon>Chaetoceros</taxon>
    </lineage>
</organism>
<feature type="domain" description="TNase-like" evidence="5">
    <location>
        <begin position="18"/>
        <end position="179"/>
    </location>
</feature>
<dbReference type="SMART" id="SM00333">
    <property type="entry name" value="TUDOR"/>
    <property type="match status" value="1"/>
</dbReference>
<dbReference type="CDD" id="cd20379">
    <property type="entry name" value="Tudor_dTUD-like"/>
    <property type="match status" value="1"/>
</dbReference>
<feature type="domain" description="TNase-like" evidence="5">
    <location>
        <begin position="209"/>
        <end position="356"/>
    </location>
</feature>
<dbReference type="SUPFAM" id="SSF50199">
    <property type="entry name" value="Staphylococcal nuclease"/>
    <property type="match status" value="5"/>
</dbReference>
<feature type="domain" description="TNase-like" evidence="5">
    <location>
        <begin position="543"/>
        <end position="687"/>
    </location>
</feature>
<dbReference type="SUPFAM" id="SSF63748">
    <property type="entry name" value="Tudor/PWWP/MBT"/>
    <property type="match status" value="1"/>
</dbReference>
<dbReference type="GO" id="GO:0031047">
    <property type="term" value="P:regulatory ncRNA-mediated gene silencing"/>
    <property type="evidence" value="ECO:0007669"/>
    <property type="project" value="UniProtKB-UniRule"/>
</dbReference>
<evidence type="ECO:0000256" key="4">
    <source>
        <dbReference type="PIRNR" id="PIRNR017179"/>
    </source>
</evidence>
<accession>A0A7S3QEF8</accession>
<dbReference type="GO" id="GO:0031332">
    <property type="term" value="C:RNAi effector complex"/>
    <property type="evidence" value="ECO:0007669"/>
    <property type="project" value="InterPro"/>
</dbReference>
<dbReference type="Gene3D" id="2.40.50.90">
    <property type="match status" value="5"/>
</dbReference>
<gene>
    <name evidence="6" type="ORF">CDEB00056_LOCUS19961</name>
</gene>
<name>A0A7S3QEF8_9STRA</name>
<proteinExistence type="predicted"/>
<evidence type="ECO:0000259" key="5">
    <source>
        <dbReference type="PROSITE" id="PS50830"/>
    </source>
</evidence>
<dbReference type="Pfam" id="PF00567">
    <property type="entry name" value="TUDOR"/>
    <property type="match status" value="1"/>
</dbReference>
<feature type="domain" description="TNase-like" evidence="5">
    <location>
        <begin position="366"/>
        <end position="515"/>
    </location>
</feature>
<dbReference type="GO" id="GO:0005634">
    <property type="term" value="C:nucleus"/>
    <property type="evidence" value="ECO:0007669"/>
    <property type="project" value="TreeGrafter"/>
</dbReference>
<comment type="subcellular location">
    <subcellularLocation>
        <location evidence="1 4">Cytoplasm</location>
    </subcellularLocation>
</comment>
<keyword evidence="2 4" id="KW-0963">Cytoplasm</keyword>
<dbReference type="Pfam" id="PF00565">
    <property type="entry name" value="SNase"/>
    <property type="match status" value="3"/>
</dbReference>
<dbReference type="InterPro" id="IPR016685">
    <property type="entry name" value="Silence_cplx_Nase-comp_TudorSN"/>
</dbReference>
<dbReference type="EMBL" id="HBIO01026000">
    <property type="protein sequence ID" value="CAE0475108.1"/>
    <property type="molecule type" value="Transcribed_RNA"/>
</dbReference>
<dbReference type="PANTHER" id="PTHR12302:SF2">
    <property type="entry name" value="STAPHYLOCOCCAL NUCLEASE DOMAIN-CONTAINING PROTEIN 1"/>
    <property type="match status" value="1"/>
</dbReference>
<keyword evidence="3" id="KW-0677">Repeat</keyword>
<evidence type="ECO:0000313" key="6">
    <source>
        <dbReference type="EMBL" id="CAE0475108.1"/>
    </source>
</evidence>
<reference evidence="6" key="1">
    <citation type="submission" date="2021-01" db="EMBL/GenBank/DDBJ databases">
        <authorList>
            <person name="Corre E."/>
            <person name="Pelletier E."/>
            <person name="Niang G."/>
            <person name="Scheremetjew M."/>
            <person name="Finn R."/>
            <person name="Kale V."/>
            <person name="Holt S."/>
            <person name="Cochrane G."/>
            <person name="Meng A."/>
            <person name="Brown T."/>
            <person name="Cohen L."/>
        </authorList>
    </citation>
    <scope>NUCLEOTIDE SEQUENCE</scope>
    <source>
        <strain evidence="6">MM31A-1</strain>
    </source>
</reference>
<dbReference type="GO" id="GO:0006402">
    <property type="term" value="P:mRNA catabolic process"/>
    <property type="evidence" value="ECO:0007669"/>
    <property type="project" value="UniProtKB-UniRule"/>
</dbReference>